<comment type="caution">
    <text evidence="1">The sequence shown here is derived from an EMBL/GenBank/DDBJ whole genome shotgun (WGS) entry which is preliminary data.</text>
</comment>
<dbReference type="AlphaFoldDB" id="A0A839VH79"/>
<protein>
    <submittedName>
        <fullName evidence="1">Uncharacterized protein</fullName>
    </submittedName>
</protein>
<dbReference type="EMBL" id="JACHXP010000020">
    <property type="protein sequence ID" value="MBB3191974.1"/>
    <property type="molecule type" value="Genomic_DNA"/>
</dbReference>
<accession>A0A839VH79</accession>
<dbReference type="RefSeq" id="WP_183327156.1">
    <property type="nucleotide sequence ID" value="NZ_JACHXP010000020.1"/>
</dbReference>
<reference evidence="1 2" key="1">
    <citation type="submission" date="2020-08" db="EMBL/GenBank/DDBJ databases">
        <title>Genomic Encyclopedia of Type Strains, Phase III (KMG-III): the genomes of soil and plant-associated and newly described type strains.</title>
        <authorList>
            <person name="Whitman W."/>
        </authorList>
    </citation>
    <scope>NUCLEOTIDE SEQUENCE [LARGE SCALE GENOMIC DNA]</scope>
    <source>
        <strain evidence="1 2">CECT 7282</strain>
    </source>
</reference>
<evidence type="ECO:0000313" key="2">
    <source>
        <dbReference type="Proteomes" id="UP000547614"/>
    </source>
</evidence>
<organism evidence="1 2">
    <name type="scientific">Halomonas cerina</name>
    <dbReference type="NCBI Taxonomy" id="447424"/>
    <lineage>
        <taxon>Bacteria</taxon>
        <taxon>Pseudomonadati</taxon>
        <taxon>Pseudomonadota</taxon>
        <taxon>Gammaproteobacteria</taxon>
        <taxon>Oceanospirillales</taxon>
        <taxon>Halomonadaceae</taxon>
        <taxon>Halomonas</taxon>
    </lineage>
</organism>
<gene>
    <name evidence="1" type="ORF">FHR94_003250</name>
</gene>
<dbReference type="Proteomes" id="UP000547614">
    <property type="component" value="Unassembled WGS sequence"/>
</dbReference>
<keyword evidence="2" id="KW-1185">Reference proteome</keyword>
<name>A0A839VH79_9GAMM</name>
<proteinExistence type="predicted"/>
<evidence type="ECO:0000313" key="1">
    <source>
        <dbReference type="EMBL" id="MBB3191974.1"/>
    </source>
</evidence>
<sequence>MLYHAAGLLPTTAMHEHGAAQKKAGSMPGLHHTGIKNIKSLIYINKKTFLSEETLPKRINDHVLFGHLIPFLHPLCAKNATLHHDNAPGYRHAFHLSDHLD</sequence>